<dbReference type="Proteomes" id="UP000018855">
    <property type="component" value="Unassembled WGS sequence"/>
</dbReference>
<gene>
    <name evidence="1" type="ORF">Q619_VDC00523G0011</name>
</gene>
<dbReference type="AlphaFoldDB" id="W1UYY4"/>
<reference evidence="1 2" key="1">
    <citation type="submission" date="2013-12" db="EMBL/GenBank/DDBJ databases">
        <title>A Varibaculum cambriense genome reconstructed from a premature infant gut community with otherwise low bacterial novelty that shifts toward anaerobic metabolism during the third week of life.</title>
        <authorList>
            <person name="Brown C.T."/>
            <person name="Sharon I."/>
            <person name="Thomas B.C."/>
            <person name="Castelle C.J."/>
            <person name="Morowitz M.J."/>
            <person name="Banfield J.F."/>
        </authorList>
    </citation>
    <scope>NUCLEOTIDE SEQUENCE [LARGE SCALE GENOMIC DNA]</scope>
    <source>
        <strain evidence="2">DORA_11</strain>
    </source>
</reference>
<accession>W1UYY4</accession>
<dbReference type="EMBL" id="AZMJ01000523">
    <property type="protein sequence ID" value="ETI98971.1"/>
    <property type="molecule type" value="Genomic_DNA"/>
</dbReference>
<name>W1UYY4_9FIRM</name>
<protein>
    <submittedName>
        <fullName evidence="1">Uncharacterized protein</fullName>
    </submittedName>
</protein>
<proteinExistence type="predicted"/>
<evidence type="ECO:0000313" key="2">
    <source>
        <dbReference type="Proteomes" id="UP000018855"/>
    </source>
</evidence>
<organism evidence="1 2">
    <name type="scientific">Veillonella dispar DORA_11</name>
    <dbReference type="NCBI Taxonomy" id="1403949"/>
    <lineage>
        <taxon>Bacteria</taxon>
        <taxon>Bacillati</taxon>
        <taxon>Bacillota</taxon>
        <taxon>Negativicutes</taxon>
        <taxon>Veillonellales</taxon>
        <taxon>Veillonellaceae</taxon>
        <taxon>Veillonella</taxon>
    </lineage>
</organism>
<sequence length="98" mass="12095">MFIEQTFTLTSKECNSIYLHKSIEYILMILLYRKRQKKTIAYTHKGQRWSLLSCGSPTFTKERDAYNILFLFEHPINIVNNKRISYYVKYRQEWYHFR</sequence>
<comment type="caution">
    <text evidence="1">The sequence shown here is derived from an EMBL/GenBank/DDBJ whole genome shotgun (WGS) entry which is preliminary data.</text>
</comment>
<evidence type="ECO:0000313" key="1">
    <source>
        <dbReference type="EMBL" id="ETI98971.1"/>
    </source>
</evidence>